<accession>A0ABX1JGD9</accession>
<feature type="non-terminal residue" evidence="2">
    <location>
        <position position="1"/>
    </location>
</feature>
<dbReference type="InterPro" id="IPR036890">
    <property type="entry name" value="HATPase_C_sf"/>
</dbReference>
<name>A0ABX1JGD9_9PSEU</name>
<dbReference type="GO" id="GO:0005524">
    <property type="term" value="F:ATP binding"/>
    <property type="evidence" value="ECO:0007669"/>
    <property type="project" value="UniProtKB-KW"/>
</dbReference>
<evidence type="ECO:0000313" key="2">
    <source>
        <dbReference type="EMBL" id="NKQ58862.1"/>
    </source>
</evidence>
<protein>
    <submittedName>
        <fullName evidence="2">ATP-binding protein</fullName>
    </submittedName>
</protein>
<organism evidence="2 3">
    <name type="scientific">Amycolatopsis acididurans</name>
    <dbReference type="NCBI Taxonomy" id="2724524"/>
    <lineage>
        <taxon>Bacteria</taxon>
        <taxon>Bacillati</taxon>
        <taxon>Actinomycetota</taxon>
        <taxon>Actinomycetes</taxon>
        <taxon>Pseudonocardiales</taxon>
        <taxon>Pseudonocardiaceae</taxon>
        <taxon>Amycolatopsis</taxon>
    </lineage>
</organism>
<keyword evidence="2" id="KW-0067">ATP-binding</keyword>
<feature type="region of interest" description="Disordered" evidence="1">
    <location>
        <begin position="1"/>
        <end position="50"/>
    </location>
</feature>
<dbReference type="SUPFAM" id="SSF55874">
    <property type="entry name" value="ATPase domain of HSP90 chaperone/DNA topoisomerase II/histidine kinase"/>
    <property type="match status" value="1"/>
</dbReference>
<evidence type="ECO:0000313" key="3">
    <source>
        <dbReference type="Proteomes" id="UP000715441"/>
    </source>
</evidence>
<dbReference type="Proteomes" id="UP000715441">
    <property type="component" value="Unassembled WGS sequence"/>
</dbReference>
<keyword evidence="3" id="KW-1185">Reference proteome</keyword>
<sequence>VTDDGIGIPDTVATSGLHNLTERAHETGGQLDLARRDTGGTRLTWNAPLP</sequence>
<comment type="caution">
    <text evidence="2">The sequence shown here is derived from an EMBL/GenBank/DDBJ whole genome shotgun (WGS) entry which is preliminary data.</text>
</comment>
<dbReference type="EMBL" id="JAAXLS010000069">
    <property type="protein sequence ID" value="NKQ58862.1"/>
    <property type="molecule type" value="Genomic_DNA"/>
</dbReference>
<dbReference type="Gene3D" id="3.30.565.10">
    <property type="entry name" value="Histidine kinase-like ATPase, C-terminal domain"/>
    <property type="match status" value="1"/>
</dbReference>
<keyword evidence="2" id="KW-0547">Nucleotide-binding</keyword>
<proteinExistence type="predicted"/>
<gene>
    <name evidence="2" type="ORF">HFP15_39070</name>
</gene>
<evidence type="ECO:0000256" key="1">
    <source>
        <dbReference type="SAM" id="MobiDB-lite"/>
    </source>
</evidence>
<reference evidence="2 3" key="1">
    <citation type="submission" date="2020-04" db="EMBL/GenBank/DDBJ databases">
        <title>Novel species.</title>
        <authorList>
            <person name="Teo W.F.A."/>
            <person name="Lipun K."/>
            <person name="Srisuk N."/>
            <person name="Duangmal K."/>
        </authorList>
    </citation>
    <scope>NUCLEOTIDE SEQUENCE [LARGE SCALE GENOMIC DNA]</scope>
    <source>
        <strain evidence="2 3">K13G38</strain>
    </source>
</reference>